<reference evidence="4" key="1">
    <citation type="journal article" date="2024" name="IScience">
        <title>Strigolactones Initiate the Formation of Haustorium-like Structures in Castilleja.</title>
        <authorList>
            <person name="Buerger M."/>
            <person name="Peterson D."/>
            <person name="Chory J."/>
        </authorList>
    </citation>
    <scope>NUCLEOTIDE SEQUENCE [LARGE SCALE GENOMIC DNA]</scope>
</reference>
<feature type="region of interest" description="Disordered" evidence="2">
    <location>
        <begin position="45"/>
        <end position="76"/>
    </location>
</feature>
<evidence type="ECO:0000313" key="3">
    <source>
        <dbReference type="EMBL" id="KAL3642348.1"/>
    </source>
</evidence>
<dbReference type="Proteomes" id="UP001632038">
    <property type="component" value="Unassembled WGS sequence"/>
</dbReference>
<keyword evidence="1" id="KW-0175">Coiled coil</keyword>
<proteinExistence type="predicted"/>
<name>A0ABD3DJS0_9LAMI</name>
<gene>
    <name evidence="3" type="ORF">CASFOL_013163</name>
</gene>
<dbReference type="AlphaFoldDB" id="A0ABD3DJS0"/>
<feature type="coiled-coil region" evidence="1">
    <location>
        <begin position="275"/>
        <end position="302"/>
    </location>
</feature>
<evidence type="ECO:0000313" key="4">
    <source>
        <dbReference type="Proteomes" id="UP001632038"/>
    </source>
</evidence>
<keyword evidence="4" id="KW-1185">Reference proteome</keyword>
<protein>
    <submittedName>
        <fullName evidence="3">Uncharacterized protein</fullName>
    </submittedName>
</protein>
<accession>A0ABD3DJS0</accession>
<evidence type="ECO:0000256" key="1">
    <source>
        <dbReference type="SAM" id="Coils"/>
    </source>
</evidence>
<feature type="compositionally biased region" description="Polar residues" evidence="2">
    <location>
        <begin position="45"/>
        <end position="65"/>
    </location>
</feature>
<organism evidence="3 4">
    <name type="scientific">Castilleja foliolosa</name>
    <dbReference type="NCBI Taxonomy" id="1961234"/>
    <lineage>
        <taxon>Eukaryota</taxon>
        <taxon>Viridiplantae</taxon>
        <taxon>Streptophyta</taxon>
        <taxon>Embryophyta</taxon>
        <taxon>Tracheophyta</taxon>
        <taxon>Spermatophyta</taxon>
        <taxon>Magnoliopsida</taxon>
        <taxon>eudicotyledons</taxon>
        <taxon>Gunneridae</taxon>
        <taxon>Pentapetalae</taxon>
        <taxon>asterids</taxon>
        <taxon>lamiids</taxon>
        <taxon>Lamiales</taxon>
        <taxon>Orobanchaceae</taxon>
        <taxon>Pedicularideae</taxon>
        <taxon>Castillejinae</taxon>
        <taxon>Castilleja</taxon>
    </lineage>
</organism>
<evidence type="ECO:0000256" key="2">
    <source>
        <dbReference type="SAM" id="MobiDB-lite"/>
    </source>
</evidence>
<dbReference type="EMBL" id="JAVIJP010000016">
    <property type="protein sequence ID" value="KAL3642348.1"/>
    <property type="molecule type" value="Genomic_DNA"/>
</dbReference>
<feature type="region of interest" description="Disordered" evidence="2">
    <location>
        <begin position="196"/>
        <end position="228"/>
    </location>
</feature>
<comment type="caution">
    <text evidence="3">The sequence shown here is derived from an EMBL/GenBank/DDBJ whole genome shotgun (WGS) entry which is preliminary data.</text>
</comment>
<feature type="region of interest" description="Disordered" evidence="2">
    <location>
        <begin position="130"/>
        <end position="157"/>
    </location>
</feature>
<sequence>MSNQELNFFQDPQIEDSICRSMHHLCTVSHHYLAAAHGPPAAQTNAGCMNSTKRQAPLSPSSFQEPVSKRATLQFPSSPFTTTAAAAEGLTGDDSHLFGFTRLPLPHPFPAASVTSPLRRTVSEPIQFASAINPPAPPQQSSEFSIPPNPVSRQPLQESPNRITVLQDSFPFPNAAPIIHRTVSDPNPVANLQVLATGGSPPPIPRPSPARNVPRSPSCGESPSTKRLKRMKERLREMSQWWNQVVSEEETESENYFNCNIQKEDSENEMENPSQKINQIQKDESENEMQNASQEAVWVEKNGECLVIHFKCPCGTGYQILLSGNDCYYKLTNF</sequence>